<name>A0A9N9CLZ5_9GLOM</name>
<dbReference type="OrthoDB" id="2401299at2759"/>
<dbReference type="AlphaFoldDB" id="A0A9N9CLZ5"/>
<evidence type="ECO:0000313" key="1">
    <source>
        <dbReference type="EMBL" id="CAG8607912.1"/>
    </source>
</evidence>
<keyword evidence="2" id="KW-1185">Reference proteome</keyword>
<dbReference type="Proteomes" id="UP000789759">
    <property type="component" value="Unassembled WGS sequence"/>
</dbReference>
<dbReference type="EMBL" id="CAJVQA010004852">
    <property type="protein sequence ID" value="CAG8607912.1"/>
    <property type="molecule type" value="Genomic_DNA"/>
</dbReference>
<evidence type="ECO:0000313" key="2">
    <source>
        <dbReference type="Proteomes" id="UP000789759"/>
    </source>
</evidence>
<gene>
    <name evidence="1" type="ORF">CPELLU_LOCUS7311</name>
</gene>
<proteinExistence type="predicted"/>
<reference evidence="1" key="1">
    <citation type="submission" date="2021-06" db="EMBL/GenBank/DDBJ databases">
        <authorList>
            <person name="Kallberg Y."/>
            <person name="Tangrot J."/>
            <person name="Rosling A."/>
        </authorList>
    </citation>
    <scope>NUCLEOTIDE SEQUENCE</scope>
    <source>
        <strain evidence="1">FL966</strain>
    </source>
</reference>
<protein>
    <submittedName>
        <fullName evidence="1">1774_t:CDS:1</fullName>
    </submittedName>
</protein>
<comment type="caution">
    <text evidence="1">The sequence shown here is derived from an EMBL/GenBank/DDBJ whole genome shotgun (WGS) entry which is preliminary data.</text>
</comment>
<organism evidence="1 2">
    <name type="scientific">Cetraspora pellucida</name>
    <dbReference type="NCBI Taxonomy" id="1433469"/>
    <lineage>
        <taxon>Eukaryota</taxon>
        <taxon>Fungi</taxon>
        <taxon>Fungi incertae sedis</taxon>
        <taxon>Mucoromycota</taxon>
        <taxon>Glomeromycotina</taxon>
        <taxon>Glomeromycetes</taxon>
        <taxon>Diversisporales</taxon>
        <taxon>Gigasporaceae</taxon>
        <taxon>Cetraspora</taxon>
    </lineage>
</organism>
<accession>A0A9N9CLZ5</accession>
<sequence length="198" mass="22301">MRLEKKVDEIGHIRYNKENDIWYDDDSEKKKVPVNKNLPDNSANPSSDLATIHPETYDQLLSKLSLAMRKMYNRSEFEALNDATINALRWKADKPSDFDIKSNSKHITKSLGWFTDVPVSIKDEDGKTVTATGNFIRIDNSESEPMLCLTPEVSRSKDAITSKDLVQVFTISSSLTTLKAGKVLVKRCSQLTETKMGA</sequence>